<dbReference type="Gene3D" id="3.40.50.2300">
    <property type="match status" value="1"/>
</dbReference>
<dbReference type="EMBL" id="MKKK01000012">
    <property type="protein sequence ID" value="OEY97149.1"/>
    <property type="molecule type" value="Genomic_DNA"/>
</dbReference>
<feature type="active site" description="Proton donor" evidence="6">
    <location>
        <position position="115"/>
    </location>
</feature>
<dbReference type="SUPFAM" id="SSF52788">
    <property type="entry name" value="Phosphotyrosine protein phosphatases I"/>
    <property type="match status" value="1"/>
</dbReference>
<evidence type="ECO:0000256" key="4">
    <source>
        <dbReference type="ARBA" id="ARBA00022912"/>
    </source>
</evidence>
<accession>A0A1E7RCL3</accession>
<evidence type="ECO:0000313" key="9">
    <source>
        <dbReference type="Proteomes" id="UP000185895"/>
    </source>
</evidence>
<gene>
    <name evidence="8" type="ORF">BJI46_01595</name>
</gene>
<dbReference type="STRING" id="1262585.BJI46_01595"/>
<dbReference type="Pfam" id="PF01451">
    <property type="entry name" value="LMWPc"/>
    <property type="match status" value="1"/>
</dbReference>
<dbReference type="OrthoDB" id="9784339at2"/>
<keyword evidence="3" id="KW-0378">Hydrolase</keyword>
<dbReference type="RefSeq" id="WP_070069298.1">
    <property type="nucleotide sequence ID" value="NZ_MKKK01000012.1"/>
</dbReference>
<keyword evidence="4" id="KW-0904">Protein phosphatase</keyword>
<evidence type="ECO:0000256" key="5">
    <source>
        <dbReference type="ARBA" id="ARBA00051722"/>
    </source>
</evidence>
<protein>
    <recommendedName>
        <fullName evidence="2">protein-tyrosine-phosphatase</fullName>
        <ecNumber evidence="2">3.1.3.48</ecNumber>
    </recommendedName>
</protein>
<dbReference type="InterPro" id="IPR017867">
    <property type="entry name" value="Tyr_phospatase_low_mol_wt"/>
</dbReference>
<dbReference type="InterPro" id="IPR036196">
    <property type="entry name" value="Ptyr_pPase_sf"/>
</dbReference>
<keyword evidence="9" id="KW-1185">Reference proteome</keyword>
<dbReference type="PRINTS" id="PR00719">
    <property type="entry name" value="LMWPTPASE"/>
</dbReference>
<evidence type="ECO:0000256" key="2">
    <source>
        <dbReference type="ARBA" id="ARBA00013064"/>
    </source>
</evidence>
<comment type="caution">
    <text evidence="8">The sequence shown here is derived from an EMBL/GenBank/DDBJ whole genome shotgun (WGS) entry which is preliminary data.</text>
</comment>
<comment type="catalytic activity">
    <reaction evidence="5">
        <text>O-phospho-L-tyrosyl-[protein] + H2O = L-tyrosyl-[protein] + phosphate</text>
        <dbReference type="Rhea" id="RHEA:10684"/>
        <dbReference type="Rhea" id="RHEA-COMP:10136"/>
        <dbReference type="Rhea" id="RHEA-COMP:20101"/>
        <dbReference type="ChEBI" id="CHEBI:15377"/>
        <dbReference type="ChEBI" id="CHEBI:43474"/>
        <dbReference type="ChEBI" id="CHEBI:46858"/>
        <dbReference type="ChEBI" id="CHEBI:61978"/>
        <dbReference type="EC" id="3.1.3.48"/>
    </reaction>
</comment>
<feature type="domain" description="Phosphotyrosine protein phosphatase I" evidence="7">
    <location>
        <begin position="4"/>
        <end position="141"/>
    </location>
</feature>
<dbReference type="InterPro" id="IPR050438">
    <property type="entry name" value="LMW_PTPase"/>
</dbReference>
<dbReference type="PANTHER" id="PTHR11717">
    <property type="entry name" value="LOW MOLECULAR WEIGHT PROTEIN TYROSINE PHOSPHATASE"/>
    <property type="match status" value="1"/>
</dbReference>
<dbReference type="EC" id="3.1.3.48" evidence="2"/>
<dbReference type="PANTHER" id="PTHR11717:SF31">
    <property type="entry name" value="LOW MOLECULAR WEIGHT PROTEIN-TYROSINE-PHOSPHATASE ETP-RELATED"/>
    <property type="match status" value="1"/>
</dbReference>
<organism evidence="8 9">
    <name type="scientific">Acinetobacter qingfengensis</name>
    <dbReference type="NCBI Taxonomy" id="1262585"/>
    <lineage>
        <taxon>Bacteria</taxon>
        <taxon>Pseudomonadati</taxon>
        <taxon>Pseudomonadota</taxon>
        <taxon>Gammaproteobacteria</taxon>
        <taxon>Moraxellales</taxon>
        <taxon>Moraxellaceae</taxon>
        <taxon>Acinetobacter</taxon>
    </lineage>
</organism>
<dbReference type="InterPro" id="IPR023485">
    <property type="entry name" value="Ptyr_pPase"/>
</dbReference>
<dbReference type="Proteomes" id="UP000185895">
    <property type="component" value="Unassembled WGS sequence"/>
</dbReference>
<comment type="similarity">
    <text evidence="1">Belongs to the low molecular weight phosphotyrosine protein phosphatase family.</text>
</comment>
<sequence>MNFNNVLVICAGNICRSPMAEVLLKQHFPNLQVNSAGLVAMVDHPADEKSQLCMQRLGIDLSNHRAKQITAEDVKQVDVVLTMSTQQQKHLEQLFPFSKGKVFRLGHWQNKDISDPYQKPQEAFDQACQLIQTFIQDWEKFFKV</sequence>
<dbReference type="SMART" id="SM00226">
    <property type="entry name" value="LMWPc"/>
    <property type="match status" value="1"/>
</dbReference>
<evidence type="ECO:0000313" key="8">
    <source>
        <dbReference type="EMBL" id="OEY97149.1"/>
    </source>
</evidence>
<dbReference type="AlphaFoldDB" id="A0A1E7RCL3"/>
<reference evidence="8 9" key="1">
    <citation type="submission" date="2016-09" db="EMBL/GenBank/DDBJ databases">
        <authorList>
            <person name="Capua I."/>
            <person name="De Benedictis P."/>
            <person name="Joannis T."/>
            <person name="Lombin L.H."/>
            <person name="Cattoli G."/>
        </authorList>
    </citation>
    <scope>NUCLEOTIDE SEQUENCE [LARGE SCALE GENOMIC DNA]</scope>
    <source>
        <strain evidence="8 9">ANC 4671</strain>
    </source>
</reference>
<proteinExistence type="inferred from homology"/>
<dbReference type="CDD" id="cd16343">
    <property type="entry name" value="LMWPTP"/>
    <property type="match status" value="1"/>
</dbReference>
<evidence type="ECO:0000256" key="6">
    <source>
        <dbReference type="PIRSR" id="PIRSR617867-1"/>
    </source>
</evidence>
<evidence type="ECO:0000256" key="1">
    <source>
        <dbReference type="ARBA" id="ARBA00011063"/>
    </source>
</evidence>
<feature type="active site" evidence="6">
    <location>
        <position position="16"/>
    </location>
</feature>
<dbReference type="GO" id="GO:0004725">
    <property type="term" value="F:protein tyrosine phosphatase activity"/>
    <property type="evidence" value="ECO:0007669"/>
    <property type="project" value="UniProtKB-EC"/>
</dbReference>
<feature type="active site" description="Nucleophile" evidence="6">
    <location>
        <position position="10"/>
    </location>
</feature>
<evidence type="ECO:0000259" key="7">
    <source>
        <dbReference type="SMART" id="SM00226"/>
    </source>
</evidence>
<name>A0A1E7RCL3_9GAMM</name>
<evidence type="ECO:0000256" key="3">
    <source>
        <dbReference type="ARBA" id="ARBA00022801"/>
    </source>
</evidence>